<feature type="transmembrane region" description="Helical" evidence="10">
    <location>
        <begin position="175"/>
        <end position="198"/>
    </location>
</feature>
<evidence type="ECO:0000256" key="2">
    <source>
        <dbReference type="ARBA" id="ARBA00010992"/>
    </source>
</evidence>
<reference evidence="12 13" key="1">
    <citation type="submission" date="2013-09" db="EMBL/GenBank/DDBJ databases">
        <title>Corchorus capsularis genome sequencing.</title>
        <authorList>
            <person name="Alam M."/>
            <person name="Haque M.S."/>
            <person name="Islam M.S."/>
            <person name="Emdad E.M."/>
            <person name="Islam M.M."/>
            <person name="Ahmed B."/>
            <person name="Halim A."/>
            <person name="Hossen Q.M.M."/>
            <person name="Hossain M.Z."/>
            <person name="Ahmed R."/>
            <person name="Khan M.M."/>
            <person name="Islam R."/>
            <person name="Rashid M.M."/>
            <person name="Khan S.A."/>
            <person name="Rahman M.S."/>
            <person name="Alam M."/>
        </authorList>
    </citation>
    <scope>NUCLEOTIDE SEQUENCE [LARGE SCALE GENOMIC DNA]</scope>
    <source>
        <strain evidence="13">cv. CVL-1</strain>
        <tissue evidence="12">Whole seedling</tissue>
    </source>
</reference>
<comment type="similarity">
    <text evidence="2 9">Belongs to the major facilitator superfamily. Sugar transporter (TC 2.A.1.1) family.</text>
</comment>
<dbReference type="AlphaFoldDB" id="A0A1R3IWN7"/>
<comment type="subcellular location">
    <subcellularLocation>
        <location evidence="1">Membrane</location>
        <topology evidence="1">Multi-pass membrane protein</topology>
    </subcellularLocation>
</comment>
<evidence type="ECO:0000256" key="1">
    <source>
        <dbReference type="ARBA" id="ARBA00004141"/>
    </source>
</evidence>
<dbReference type="CDD" id="cd17361">
    <property type="entry name" value="MFS_STP"/>
    <property type="match status" value="1"/>
</dbReference>
<keyword evidence="13" id="KW-1185">Reference proteome</keyword>
<dbReference type="Proteomes" id="UP000188268">
    <property type="component" value="Unassembled WGS sequence"/>
</dbReference>
<dbReference type="PROSITE" id="PS00217">
    <property type="entry name" value="SUGAR_TRANSPORT_2"/>
    <property type="match status" value="1"/>
</dbReference>
<evidence type="ECO:0000256" key="6">
    <source>
        <dbReference type="ARBA" id="ARBA00022847"/>
    </source>
</evidence>
<name>A0A1R3IWN7_COCAP</name>
<feature type="transmembrane region" description="Helical" evidence="10">
    <location>
        <begin position="327"/>
        <end position="349"/>
    </location>
</feature>
<feature type="transmembrane region" description="Helical" evidence="10">
    <location>
        <begin position="291"/>
        <end position="315"/>
    </location>
</feature>
<keyword evidence="8 10" id="KW-0472">Membrane</keyword>
<dbReference type="OrthoDB" id="5296287at2759"/>
<dbReference type="NCBIfam" id="TIGR00879">
    <property type="entry name" value="SP"/>
    <property type="match status" value="1"/>
</dbReference>
<dbReference type="Gramene" id="OMO87007">
    <property type="protein sequence ID" value="OMO87007"/>
    <property type="gene ID" value="CCACVL1_09328"/>
</dbReference>
<dbReference type="InterPro" id="IPR005829">
    <property type="entry name" value="Sugar_transporter_CS"/>
</dbReference>
<dbReference type="InterPro" id="IPR036259">
    <property type="entry name" value="MFS_trans_sf"/>
</dbReference>
<dbReference type="InterPro" id="IPR044778">
    <property type="entry name" value="MFS_STP/MST-like_plant"/>
</dbReference>
<protein>
    <submittedName>
        <fullName evidence="12">Sugar/inositol transporter</fullName>
    </submittedName>
</protein>
<dbReference type="InterPro" id="IPR003663">
    <property type="entry name" value="Sugar/inositol_transpt"/>
</dbReference>
<keyword evidence="4" id="KW-0762">Sugar transport</keyword>
<evidence type="ECO:0000313" key="12">
    <source>
        <dbReference type="EMBL" id="OMO87007.1"/>
    </source>
</evidence>
<dbReference type="Gene3D" id="1.20.1250.20">
    <property type="entry name" value="MFS general substrate transporter like domains"/>
    <property type="match status" value="1"/>
</dbReference>
<evidence type="ECO:0000256" key="7">
    <source>
        <dbReference type="ARBA" id="ARBA00022989"/>
    </source>
</evidence>
<proteinExistence type="inferred from homology"/>
<keyword evidence="3 9" id="KW-0813">Transport</keyword>
<evidence type="ECO:0000313" key="13">
    <source>
        <dbReference type="Proteomes" id="UP000188268"/>
    </source>
</evidence>
<dbReference type="InterPro" id="IPR045262">
    <property type="entry name" value="STP/PLT_plant"/>
</dbReference>
<dbReference type="Pfam" id="PF00083">
    <property type="entry name" value="Sugar_tr"/>
    <property type="match status" value="1"/>
</dbReference>
<feature type="transmembrane region" description="Helical" evidence="10">
    <location>
        <begin position="142"/>
        <end position="163"/>
    </location>
</feature>
<keyword evidence="7 10" id="KW-1133">Transmembrane helix</keyword>
<sequence>MGGGVLTSHADAANIFSDSDNASKLTPSVVIICIVAASAGLIFGYDVGVSGGVTTMAPFLEKFFPFVLQRMADAKQSQYCLFDSQTLTAFTSSFYIAGLVSSLIAGAVNTTTGRRGSLIIGGVVFMLGTALNAFAFNLWMLIAGLLLLGFGVGFTNQAAPVYLSEMAPPKWRGTLSTGFQLFLTLGVMLACIINFAVAKHGSDYGWRIALGAGGVPALIMTIGALFIPDTPSSLIQRGKVDAARRSLLTVRGRGTDSEAELNQLINQNKAVTEANQNPYKLIMERRFRPHLVLAIAIPSFQQLTGISVIAFYGHVLFRSIGFGSDGALIGAIILGAVYIISTLVSTYVVDRLGRRILFLQAGIQFHLPDCTGDSFVYGDRDRRDKTFIKERRRCSIGSDM</sequence>
<feature type="transmembrane region" description="Helical" evidence="10">
    <location>
        <begin position="25"/>
        <end position="45"/>
    </location>
</feature>
<feature type="transmembrane region" description="Helical" evidence="10">
    <location>
        <begin position="204"/>
        <end position="227"/>
    </location>
</feature>
<dbReference type="GO" id="GO:0015293">
    <property type="term" value="F:symporter activity"/>
    <property type="evidence" value="ECO:0007669"/>
    <property type="project" value="UniProtKB-KW"/>
</dbReference>
<dbReference type="PROSITE" id="PS50850">
    <property type="entry name" value="MFS"/>
    <property type="match status" value="1"/>
</dbReference>
<keyword evidence="5 10" id="KW-0812">Transmembrane</keyword>
<evidence type="ECO:0000256" key="8">
    <source>
        <dbReference type="ARBA" id="ARBA00023136"/>
    </source>
</evidence>
<dbReference type="PANTHER" id="PTHR23500:SF44">
    <property type="entry name" value="SUGAR TRANSPORT PROTEIN 5"/>
    <property type="match status" value="1"/>
</dbReference>
<gene>
    <name evidence="12" type="ORF">CCACVL1_09328</name>
</gene>
<evidence type="ECO:0000256" key="3">
    <source>
        <dbReference type="ARBA" id="ARBA00022448"/>
    </source>
</evidence>
<accession>A0A1R3IWN7</accession>
<evidence type="ECO:0000259" key="11">
    <source>
        <dbReference type="PROSITE" id="PS50850"/>
    </source>
</evidence>
<evidence type="ECO:0000256" key="10">
    <source>
        <dbReference type="SAM" id="Phobius"/>
    </source>
</evidence>
<dbReference type="STRING" id="210143.A0A1R3IWN7"/>
<feature type="transmembrane region" description="Helical" evidence="10">
    <location>
        <begin position="118"/>
        <end position="136"/>
    </location>
</feature>
<dbReference type="InterPro" id="IPR020846">
    <property type="entry name" value="MFS_dom"/>
</dbReference>
<feature type="transmembrane region" description="Helical" evidence="10">
    <location>
        <begin position="87"/>
        <end position="106"/>
    </location>
</feature>
<dbReference type="InterPro" id="IPR005828">
    <property type="entry name" value="MFS_sugar_transport-like"/>
</dbReference>
<dbReference type="GO" id="GO:0015145">
    <property type="term" value="F:monosaccharide transmembrane transporter activity"/>
    <property type="evidence" value="ECO:0007669"/>
    <property type="project" value="InterPro"/>
</dbReference>
<dbReference type="SUPFAM" id="SSF103473">
    <property type="entry name" value="MFS general substrate transporter"/>
    <property type="match status" value="1"/>
</dbReference>
<dbReference type="PRINTS" id="PR00171">
    <property type="entry name" value="SUGRTRNSPORT"/>
</dbReference>
<dbReference type="PANTHER" id="PTHR23500">
    <property type="entry name" value="SOLUTE CARRIER FAMILY 2, FACILITATED GLUCOSE TRANSPORTER"/>
    <property type="match status" value="1"/>
</dbReference>
<evidence type="ECO:0000256" key="4">
    <source>
        <dbReference type="ARBA" id="ARBA00022597"/>
    </source>
</evidence>
<dbReference type="GO" id="GO:0016020">
    <property type="term" value="C:membrane"/>
    <property type="evidence" value="ECO:0007669"/>
    <property type="project" value="UniProtKB-SubCell"/>
</dbReference>
<organism evidence="12 13">
    <name type="scientific">Corchorus capsularis</name>
    <name type="common">Jute</name>
    <dbReference type="NCBI Taxonomy" id="210143"/>
    <lineage>
        <taxon>Eukaryota</taxon>
        <taxon>Viridiplantae</taxon>
        <taxon>Streptophyta</taxon>
        <taxon>Embryophyta</taxon>
        <taxon>Tracheophyta</taxon>
        <taxon>Spermatophyta</taxon>
        <taxon>Magnoliopsida</taxon>
        <taxon>eudicotyledons</taxon>
        <taxon>Gunneridae</taxon>
        <taxon>Pentapetalae</taxon>
        <taxon>rosids</taxon>
        <taxon>malvids</taxon>
        <taxon>Malvales</taxon>
        <taxon>Malvaceae</taxon>
        <taxon>Grewioideae</taxon>
        <taxon>Apeibeae</taxon>
        <taxon>Corchorus</taxon>
    </lineage>
</organism>
<keyword evidence="6" id="KW-0769">Symport</keyword>
<feature type="domain" description="Major facilitator superfamily (MFS) profile" evidence="11">
    <location>
        <begin position="32"/>
        <end position="400"/>
    </location>
</feature>
<dbReference type="EMBL" id="AWWV01009343">
    <property type="protein sequence ID" value="OMO87007.1"/>
    <property type="molecule type" value="Genomic_DNA"/>
</dbReference>
<evidence type="ECO:0000256" key="5">
    <source>
        <dbReference type="ARBA" id="ARBA00022692"/>
    </source>
</evidence>
<evidence type="ECO:0000256" key="9">
    <source>
        <dbReference type="RuleBase" id="RU003346"/>
    </source>
</evidence>
<comment type="caution">
    <text evidence="12">The sequence shown here is derived from an EMBL/GenBank/DDBJ whole genome shotgun (WGS) entry which is preliminary data.</text>
</comment>